<comment type="subunit">
    <text evidence="2">Homotetramer.</text>
</comment>
<proteinExistence type="inferred from homology"/>
<evidence type="ECO:0000256" key="2">
    <source>
        <dbReference type="ARBA" id="ARBA00011881"/>
    </source>
</evidence>
<dbReference type="Proteomes" id="UP001054945">
    <property type="component" value="Unassembled WGS sequence"/>
</dbReference>
<dbReference type="AlphaFoldDB" id="A0AAV4N8E1"/>
<comment type="similarity">
    <text evidence="1">Belongs to the glutaminase family.</text>
</comment>
<dbReference type="InterPro" id="IPR041541">
    <property type="entry name" value="Glutaminase_EF-hand"/>
</dbReference>
<feature type="domain" description="Glutaminase EF-hand" evidence="8">
    <location>
        <begin position="1"/>
        <end position="49"/>
    </location>
</feature>
<dbReference type="EMBL" id="BPLR01003094">
    <property type="protein sequence ID" value="GIX81085.1"/>
    <property type="molecule type" value="Genomic_DNA"/>
</dbReference>
<sequence>MITKLRTIHKEMRDMGSPDSITLDREGFKRVIKENIVLISRAFRSHFVIQDFPDFVKCIEDFYWKCKVNTGGKVASYIPQLAKYNPDYWGVSICTVDGQRCSIGDTDPLHYPILWEANELCNCTIRTWIRHSPPVCGSGAQWTHV</sequence>
<keyword evidence="5" id="KW-0378">Hydrolase</keyword>
<dbReference type="Pfam" id="PF17959">
    <property type="entry name" value="EF-hand_14"/>
    <property type="match status" value="1"/>
</dbReference>
<name>A0AAV4N8E1_CAEEX</name>
<dbReference type="Gene3D" id="3.40.710.10">
    <property type="entry name" value="DD-peptidase/beta-lactamase superfamily"/>
    <property type="match status" value="1"/>
</dbReference>
<evidence type="ECO:0000256" key="3">
    <source>
        <dbReference type="ARBA" id="ARBA00012918"/>
    </source>
</evidence>
<evidence type="ECO:0000256" key="6">
    <source>
        <dbReference type="ARBA" id="ARBA00023043"/>
    </source>
</evidence>
<dbReference type="EC" id="3.5.1.2" evidence="3"/>
<keyword evidence="4" id="KW-0677">Repeat</keyword>
<dbReference type="GO" id="GO:0006537">
    <property type="term" value="P:glutamate biosynthetic process"/>
    <property type="evidence" value="ECO:0007669"/>
    <property type="project" value="TreeGrafter"/>
</dbReference>
<evidence type="ECO:0000256" key="1">
    <source>
        <dbReference type="ARBA" id="ARBA00011076"/>
    </source>
</evidence>
<evidence type="ECO:0000259" key="8">
    <source>
        <dbReference type="Pfam" id="PF17959"/>
    </source>
</evidence>
<evidence type="ECO:0000256" key="5">
    <source>
        <dbReference type="ARBA" id="ARBA00022801"/>
    </source>
</evidence>
<evidence type="ECO:0000313" key="10">
    <source>
        <dbReference type="Proteomes" id="UP001054945"/>
    </source>
</evidence>
<dbReference type="PANTHER" id="PTHR12544:SF29">
    <property type="entry name" value="GLUTAMINASE"/>
    <property type="match status" value="1"/>
</dbReference>
<dbReference type="SUPFAM" id="SSF56601">
    <property type="entry name" value="beta-lactamase/transpeptidase-like"/>
    <property type="match status" value="1"/>
</dbReference>
<organism evidence="9 10">
    <name type="scientific">Caerostris extrusa</name>
    <name type="common">Bark spider</name>
    <name type="synonym">Caerostris bankana</name>
    <dbReference type="NCBI Taxonomy" id="172846"/>
    <lineage>
        <taxon>Eukaryota</taxon>
        <taxon>Metazoa</taxon>
        <taxon>Ecdysozoa</taxon>
        <taxon>Arthropoda</taxon>
        <taxon>Chelicerata</taxon>
        <taxon>Arachnida</taxon>
        <taxon>Araneae</taxon>
        <taxon>Araneomorphae</taxon>
        <taxon>Entelegynae</taxon>
        <taxon>Araneoidea</taxon>
        <taxon>Araneidae</taxon>
        <taxon>Caerostris</taxon>
    </lineage>
</organism>
<evidence type="ECO:0000256" key="4">
    <source>
        <dbReference type="ARBA" id="ARBA00022737"/>
    </source>
</evidence>
<dbReference type="PANTHER" id="PTHR12544">
    <property type="entry name" value="GLUTAMINASE"/>
    <property type="match status" value="1"/>
</dbReference>
<dbReference type="InterPro" id="IPR015868">
    <property type="entry name" value="Glutaminase"/>
</dbReference>
<evidence type="ECO:0000313" key="9">
    <source>
        <dbReference type="EMBL" id="GIX81085.1"/>
    </source>
</evidence>
<reference evidence="9 10" key="1">
    <citation type="submission" date="2021-06" db="EMBL/GenBank/DDBJ databases">
        <title>Caerostris extrusa draft genome.</title>
        <authorList>
            <person name="Kono N."/>
            <person name="Arakawa K."/>
        </authorList>
    </citation>
    <scope>NUCLEOTIDE SEQUENCE [LARGE SCALE GENOMIC DNA]</scope>
</reference>
<dbReference type="GO" id="GO:0004359">
    <property type="term" value="F:glutaminase activity"/>
    <property type="evidence" value="ECO:0007669"/>
    <property type="project" value="UniProtKB-EC"/>
</dbReference>
<comment type="caution">
    <text evidence="9">The sequence shown here is derived from an EMBL/GenBank/DDBJ whole genome shotgun (WGS) entry which is preliminary data.</text>
</comment>
<accession>A0AAV4N8E1</accession>
<gene>
    <name evidence="9" type="primary">Gls</name>
    <name evidence="9" type="ORF">CEXT_598361</name>
</gene>
<dbReference type="Gene3D" id="1.10.238.210">
    <property type="match status" value="1"/>
</dbReference>
<protein>
    <recommendedName>
        <fullName evidence="3">glutaminase</fullName>
        <ecNumber evidence="3">3.5.1.2</ecNumber>
    </recommendedName>
</protein>
<keyword evidence="10" id="KW-1185">Reference proteome</keyword>
<dbReference type="GO" id="GO:0006543">
    <property type="term" value="P:L-glutamine catabolic process"/>
    <property type="evidence" value="ECO:0007669"/>
    <property type="project" value="TreeGrafter"/>
</dbReference>
<keyword evidence="6" id="KW-0040">ANK repeat</keyword>
<dbReference type="Pfam" id="PF04960">
    <property type="entry name" value="Glutaminase"/>
    <property type="match status" value="1"/>
</dbReference>
<comment type="catalytic activity">
    <reaction evidence="7">
        <text>L-glutamine + H2O = L-glutamate + NH4(+)</text>
        <dbReference type="Rhea" id="RHEA:15889"/>
        <dbReference type="ChEBI" id="CHEBI:15377"/>
        <dbReference type="ChEBI" id="CHEBI:28938"/>
        <dbReference type="ChEBI" id="CHEBI:29985"/>
        <dbReference type="ChEBI" id="CHEBI:58359"/>
        <dbReference type="EC" id="3.5.1.2"/>
    </reaction>
</comment>
<evidence type="ECO:0000256" key="7">
    <source>
        <dbReference type="ARBA" id="ARBA00049534"/>
    </source>
</evidence>
<dbReference type="InterPro" id="IPR012338">
    <property type="entry name" value="Beta-lactam/transpept-like"/>
</dbReference>